<dbReference type="AlphaFoldDB" id="A0A8H7F258"/>
<dbReference type="EMBL" id="JABXXO010000007">
    <property type="protein sequence ID" value="KAF7773581.1"/>
    <property type="molecule type" value="Genomic_DNA"/>
</dbReference>
<feature type="domain" description="Reverse transcriptase" evidence="2">
    <location>
        <begin position="255"/>
        <end position="353"/>
    </location>
</feature>
<evidence type="ECO:0000256" key="1">
    <source>
        <dbReference type="SAM" id="MobiDB-lite"/>
    </source>
</evidence>
<dbReference type="Proteomes" id="UP000629468">
    <property type="component" value="Unassembled WGS sequence"/>
</dbReference>
<organism evidence="3 4">
    <name type="scientific">Agaricus bisporus var. burnettii</name>
    <dbReference type="NCBI Taxonomy" id="192524"/>
    <lineage>
        <taxon>Eukaryota</taxon>
        <taxon>Fungi</taxon>
        <taxon>Dikarya</taxon>
        <taxon>Basidiomycota</taxon>
        <taxon>Agaricomycotina</taxon>
        <taxon>Agaricomycetes</taxon>
        <taxon>Agaricomycetidae</taxon>
        <taxon>Agaricales</taxon>
        <taxon>Agaricineae</taxon>
        <taxon>Agaricaceae</taxon>
        <taxon>Agaricus</taxon>
    </lineage>
</organism>
<dbReference type="Pfam" id="PF00078">
    <property type="entry name" value="RVT_1"/>
    <property type="match status" value="1"/>
</dbReference>
<dbReference type="Gene3D" id="3.10.10.10">
    <property type="entry name" value="HIV Type 1 Reverse Transcriptase, subunit A, domain 1"/>
    <property type="match status" value="1"/>
</dbReference>
<dbReference type="InterPro" id="IPR000477">
    <property type="entry name" value="RT_dom"/>
</dbReference>
<feature type="region of interest" description="Disordered" evidence="1">
    <location>
        <begin position="153"/>
        <end position="175"/>
    </location>
</feature>
<dbReference type="InterPro" id="IPR021109">
    <property type="entry name" value="Peptidase_aspartic_dom_sf"/>
</dbReference>
<evidence type="ECO:0000313" key="3">
    <source>
        <dbReference type="EMBL" id="KAF7773581.1"/>
    </source>
</evidence>
<dbReference type="InterPro" id="IPR032567">
    <property type="entry name" value="RTL1-rel"/>
</dbReference>
<dbReference type="Gene3D" id="3.30.70.270">
    <property type="match status" value="1"/>
</dbReference>
<evidence type="ECO:0000313" key="4">
    <source>
        <dbReference type="Proteomes" id="UP000629468"/>
    </source>
</evidence>
<dbReference type="PANTHER" id="PTHR15503:SF22">
    <property type="entry name" value="TRANSPOSON TY3-I GAG POLYPROTEIN"/>
    <property type="match status" value="1"/>
</dbReference>
<dbReference type="InterPro" id="IPR043502">
    <property type="entry name" value="DNA/RNA_pol_sf"/>
</dbReference>
<dbReference type="Gene3D" id="2.40.70.10">
    <property type="entry name" value="Acid Proteases"/>
    <property type="match status" value="1"/>
</dbReference>
<dbReference type="Pfam" id="PF08284">
    <property type="entry name" value="RVP_2"/>
    <property type="match status" value="1"/>
</dbReference>
<dbReference type="InterPro" id="IPR043128">
    <property type="entry name" value="Rev_trsase/Diguanyl_cyclase"/>
</dbReference>
<comment type="caution">
    <text evidence="3">The sequence shown here is derived from an EMBL/GenBank/DDBJ whole genome shotgun (WGS) entry which is preliminary data.</text>
</comment>
<accession>A0A8H7F258</accession>
<dbReference type="CDD" id="cd01647">
    <property type="entry name" value="RT_LTR"/>
    <property type="match status" value="1"/>
</dbReference>
<dbReference type="CDD" id="cd00303">
    <property type="entry name" value="retropepsin_like"/>
    <property type="match status" value="1"/>
</dbReference>
<proteinExistence type="predicted"/>
<dbReference type="SUPFAM" id="SSF50630">
    <property type="entry name" value="Acid proteases"/>
    <property type="match status" value="1"/>
</dbReference>
<sequence>MNNRYVVPQKRLGVQELEVKPLLTTTNGKKLKVSAMVDSGCTHTCIDEGLVKKKKIPTKKLERPITCRNSDGTIAGKKDITKFVKMDLNINGHNEQLDAVVTPLQSSDLFLGHDWLTNHNPEINWKQGIIKFNRCPTSCSFPHTDIFFEPRIRRLQSNEDTEEKEPDPTNPEDLPTYMKPFAHLFNKKNFDKLPERTEWDHEINFTENAPTEISSKVYSMTPLEREELDKFLDENLATNRIRPSKSPYAAPCFFVPKKDGSLRLCQDYRKLNNITIKDKTPLPLISEVLDQLKDAKVFNKLDIIWGYNNVRIREEDEWKAAFLTNRGLFEPTVMFFGMSNSPATFSHMMATIF</sequence>
<evidence type="ECO:0000259" key="2">
    <source>
        <dbReference type="Pfam" id="PF00078"/>
    </source>
</evidence>
<dbReference type="PANTHER" id="PTHR15503">
    <property type="entry name" value="LDOC1 RELATED"/>
    <property type="match status" value="1"/>
</dbReference>
<protein>
    <recommendedName>
        <fullName evidence="2">Reverse transcriptase domain-containing protein</fullName>
    </recommendedName>
</protein>
<name>A0A8H7F258_AGABI</name>
<reference evidence="3 4" key="1">
    <citation type="journal article" name="Sci. Rep.">
        <title>Telomere-to-telomere assembled and centromere annotated genomes of the two main subspecies of the button mushroom Agaricus bisporus reveal especially polymorphic chromosome ends.</title>
        <authorList>
            <person name="Sonnenberg A.S.M."/>
            <person name="Sedaghat-Telgerd N."/>
            <person name="Lavrijssen B."/>
            <person name="Ohm R.A."/>
            <person name="Hendrickx P.M."/>
            <person name="Scholtmeijer K."/>
            <person name="Baars J.J.P."/>
            <person name="van Peer A."/>
        </authorList>
    </citation>
    <scope>NUCLEOTIDE SEQUENCE [LARGE SCALE GENOMIC DNA]</scope>
    <source>
        <strain evidence="3 4">H119_p4</strain>
    </source>
</reference>
<dbReference type="SUPFAM" id="SSF56672">
    <property type="entry name" value="DNA/RNA polymerases"/>
    <property type="match status" value="1"/>
</dbReference>
<gene>
    <name evidence="3" type="ORF">Agabi119p4_5748</name>
</gene>